<evidence type="ECO:0000313" key="2">
    <source>
        <dbReference type="Proteomes" id="UP000683925"/>
    </source>
</evidence>
<protein>
    <submittedName>
        <fullName evidence="1">Uncharacterized protein</fullName>
    </submittedName>
</protein>
<dbReference type="EMBL" id="CAJJDP010000004">
    <property type="protein sequence ID" value="CAD8134363.1"/>
    <property type="molecule type" value="Genomic_DNA"/>
</dbReference>
<comment type="caution">
    <text evidence="1">The sequence shown here is derived from an EMBL/GenBank/DDBJ whole genome shotgun (WGS) entry which is preliminary data.</text>
</comment>
<accession>A0A8S1S408</accession>
<organism evidence="1 2">
    <name type="scientific">Paramecium octaurelia</name>
    <dbReference type="NCBI Taxonomy" id="43137"/>
    <lineage>
        <taxon>Eukaryota</taxon>
        <taxon>Sar</taxon>
        <taxon>Alveolata</taxon>
        <taxon>Ciliophora</taxon>
        <taxon>Intramacronucleata</taxon>
        <taxon>Oligohymenophorea</taxon>
        <taxon>Peniculida</taxon>
        <taxon>Parameciidae</taxon>
        <taxon>Paramecium</taxon>
    </lineage>
</organism>
<proteinExistence type="predicted"/>
<name>A0A8S1S408_PAROT</name>
<keyword evidence="2" id="KW-1185">Reference proteome</keyword>
<sequence>MSRGIYDEQINYTSIIISFSSQNSGKCEYKTVRNIKNYYAEQIFCCF</sequence>
<evidence type="ECO:0000313" key="1">
    <source>
        <dbReference type="EMBL" id="CAD8134363.1"/>
    </source>
</evidence>
<dbReference type="AlphaFoldDB" id="A0A8S1S408"/>
<gene>
    <name evidence="1" type="ORF">POCTA_138.1.T0050393</name>
</gene>
<dbReference type="Proteomes" id="UP000683925">
    <property type="component" value="Unassembled WGS sequence"/>
</dbReference>
<reference evidence="1" key="1">
    <citation type="submission" date="2021-01" db="EMBL/GenBank/DDBJ databases">
        <authorList>
            <consortium name="Genoscope - CEA"/>
            <person name="William W."/>
        </authorList>
    </citation>
    <scope>NUCLEOTIDE SEQUENCE</scope>
</reference>